<gene>
    <name evidence="8" type="ORF">Acr_13g0010920</name>
</gene>
<name>A0A7J0FLT2_9ERIC</name>
<dbReference type="Gene3D" id="1.20.1250.20">
    <property type="entry name" value="MFS general substrate transporter like domains"/>
    <property type="match status" value="2"/>
</dbReference>
<keyword evidence="3 6" id="KW-1133">Transmembrane helix</keyword>
<feature type="transmembrane region" description="Helical" evidence="6">
    <location>
        <begin position="275"/>
        <end position="297"/>
    </location>
</feature>
<comment type="caution">
    <text evidence="8">The sequence shown here is derived from an EMBL/GenBank/DDBJ whole genome shotgun (WGS) entry which is preliminary data.</text>
</comment>
<dbReference type="SUPFAM" id="SSF103473">
    <property type="entry name" value="MFS general substrate transporter"/>
    <property type="match status" value="1"/>
</dbReference>
<evidence type="ECO:0000313" key="8">
    <source>
        <dbReference type="EMBL" id="GFY99692.1"/>
    </source>
</evidence>
<accession>A0A7J0FLT2</accession>
<dbReference type="AlphaFoldDB" id="A0A7J0FLT2"/>
<dbReference type="InterPro" id="IPR036259">
    <property type="entry name" value="MFS_trans_sf"/>
</dbReference>
<sequence>MLRSGIMTVVFGFGYFLGVHDFGFFLLVQLVCGLFQSIGWPCVCVAVVGNWFGKSKRGLIMGVWNSHTSVGNIIGSVVASSVLGFGWGWSFVLPGGFIVIMGIVVYLFLVVSSENVGFELVGKEVEMNVEGVPLVGLEKVDSGEEGMVESENTDSLAAIGFLDAWRLPTVAGVHLSHKTAGILSTVFDIGGVIGGVLAGYISDMIEARAVTSVVFLLLSIPALIFYRIYGSISMFTNVRMMFLSGLLVNGPYSLITTAVAADLGTQSLVKGNSRALATVTAIIDGTGSVGVALSPLLAGYISTRGLNSVFFMLTVSISIAAMLLIQVVKTEI</sequence>
<evidence type="ECO:0000256" key="2">
    <source>
        <dbReference type="ARBA" id="ARBA00022692"/>
    </source>
</evidence>
<feature type="transmembrane region" description="Helical" evidence="6">
    <location>
        <begin position="34"/>
        <end position="52"/>
    </location>
</feature>
<comment type="subcellular location">
    <subcellularLocation>
        <location evidence="1">Membrane</location>
        <topology evidence="1">Multi-pass membrane protein</topology>
    </subcellularLocation>
</comment>
<organism evidence="8 9">
    <name type="scientific">Actinidia rufa</name>
    <dbReference type="NCBI Taxonomy" id="165716"/>
    <lineage>
        <taxon>Eukaryota</taxon>
        <taxon>Viridiplantae</taxon>
        <taxon>Streptophyta</taxon>
        <taxon>Embryophyta</taxon>
        <taxon>Tracheophyta</taxon>
        <taxon>Spermatophyta</taxon>
        <taxon>Magnoliopsida</taxon>
        <taxon>eudicotyledons</taxon>
        <taxon>Gunneridae</taxon>
        <taxon>Pentapetalae</taxon>
        <taxon>asterids</taxon>
        <taxon>Ericales</taxon>
        <taxon>Actinidiaceae</taxon>
        <taxon>Actinidia</taxon>
    </lineage>
</organism>
<evidence type="ECO:0000256" key="4">
    <source>
        <dbReference type="ARBA" id="ARBA00023136"/>
    </source>
</evidence>
<dbReference type="PROSITE" id="PS50850">
    <property type="entry name" value="MFS"/>
    <property type="match status" value="1"/>
</dbReference>
<feature type="transmembrane region" description="Helical" evidence="6">
    <location>
        <begin position="7"/>
        <end position="28"/>
    </location>
</feature>
<feature type="transmembrane region" description="Helical" evidence="6">
    <location>
        <begin position="91"/>
        <end position="111"/>
    </location>
</feature>
<dbReference type="GO" id="GO:0022857">
    <property type="term" value="F:transmembrane transporter activity"/>
    <property type="evidence" value="ECO:0007669"/>
    <property type="project" value="InterPro"/>
</dbReference>
<dbReference type="PANTHER" id="PTHR43184">
    <property type="entry name" value="MAJOR FACILITATOR SUPERFAMILY TRANSPORTER 16, ISOFORM B"/>
    <property type="match status" value="1"/>
</dbReference>
<keyword evidence="9" id="KW-1185">Reference proteome</keyword>
<feature type="transmembrane region" description="Helical" evidence="6">
    <location>
        <begin position="180"/>
        <end position="201"/>
    </location>
</feature>
<feature type="transmembrane region" description="Helical" evidence="6">
    <location>
        <begin position="64"/>
        <end position="85"/>
    </location>
</feature>
<evidence type="ECO:0000256" key="5">
    <source>
        <dbReference type="ARBA" id="ARBA00044504"/>
    </source>
</evidence>
<feature type="transmembrane region" description="Helical" evidence="6">
    <location>
        <begin position="309"/>
        <end position="328"/>
    </location>
</feature>
<dbReference type="InterPro" id="IPR011701">
    <property type="entry name" value="MFS"/>
</dbReference>
<evidence type="ECO:0000313" key="9">
    <source>
        <dbReference type="Proteomes" id="UP000585474"/>
    </source>
</evidence>
<comment type="similarity">
    <text evidence="5">Belongs to the major facilitator superfamily. Phosphate:H(+) symporter (TC 2.A.1.9) family.</text>
</comment>
<dbReference type="OrthoDB" id="3639251at2759"/>
<evidence type="ECO:0000259" key="7">
    <source>
        <dbReference type="PROSITE" id="PS50850"/>
    </source>
</evidence>
<keyword evidence="4 6" id="KW-0472">Membrane</keyword>
<feature type="domain" description="Major facilitator superfamily (MFS) profile" evidence="7">
    <location>
        <begin position="1"/>
        <end position="332"/>
    </location>
</feature>
<dbReference type="PANTHER" id="PTHR43184:SF12">
    <property type="entry name" value="SUGAR PHOSPHATE EXCHANGER 3"/>
    <property type="match status" value="1"/>
</dbReference>
<reference evidence="8 9" key="1">
    <citation type="submission" date="2019-07" db="EMBL/GenBank/DDBJ databases">
        <title>De Novo Assembly of kiwifruit Actinidia rufa.</title>
        <authorList>
            <person name="Sugita-Konishi S."/>
            <person name="Sato K."/>
            <person name="Mori E."/>
            <person name="Abe Y."/>
            <person name="Kisaki G."/>
            <person name="Hamano K."/>
            <person name="Suezawa K."/>
            <person name="Otani M."/>
            <person name="Fukuda T."/>
            <person name="Manabe T."/>
            <person name="Gomi K."/>
            <person name="Tabuchi M."/>
            <person name="Akimitsu K."/>
            <person name="Kataoka I."/>
        </authorList>
    </citation>
    <scope>NUCLEOTIDE SEQUENCE [LARGE SCALE GENOMIC DNA]</scope>
    <source>
        <strain evidence="9">cv. Fuchu</strain>
    </source>
</reference>
<dbReference type="Pfam" id="PF07690">
    <property type="entry name" value="MFS_1"/>
    <property type="match status" value="1"/>
</dbReference>
<dbReference type="InterPro" id="IPR020846">
    <property type="entry name" value="MFS_dom"/>
</dbReference>
<evidence type="ECO:0000256" key="3">
    <source>
        <dbReference type="ARBA" id="ARBA00022989"/>
    </source>
</evidence>
<evidence type="ECO:0000256" key="6">
    <source>
        <dbReference type="SAM" id="Phobius"/>
    </source>
</evidence>
<feature type="transmembrane region" description="Helical" evidence="6">
    <location>
        <begin position="207"/>
        <end position="229"/>
    </location>
</feature>
<proteinExistence type="inferred from homology"/>
<dbReference type="GO" id="GO:0005789">
    <property type="term" value="C:endoplasmic reticulum membrane"/>
    <property type="evidence" value="ECO:0007669"/>
    <property type="project" value="TreeGrafter"/>
</dbReference>
<protein>
    <submittedName>
        <fullName evidence="8">Major facilitator superfamily protein</fullName>
    </submittedName>
</protein>
<dbReference type="EMBL" id="BJWL01000013">
    <property type="protein sequence ID" value="GFY99692.1"/>
    <property type="molecule type" value="Genomic_DNA"/>
</dbReference>
<dbReference type="Proteomes" id="UP000585474">
    <property type="component" value="Unassembled WGS sequence"/>
</dbReference>
<evidence type="ECO:0000256" key="1">
    <source>
        <dbReference type="ARBA" id="ARBA00004141"/>
    </source>
</evidence>
<keyword evidence="2 6" id="KW-0812">Transmembrane</keyword>
<feature type="transmembrane region" description="Helical" evidence="6">
    <location>
        <begin position="241"/>
        <end position="263"/>
    </location>
</feature>